<dbReference type="SUPFAM" id="SSF51556">
    <property type="entry name" value="Metallo-dependent hydrolases"/>
    <property type="match status" value="1"/>
</dbReference>
<dbReference type="InterPro" id="IPR011059">
    <property type="entry name" value="Metal-dep_hydrolase_composite"/>
</dbReference>
<name>A0A9D5Q4H9_9BACT</name>
<feature type="domain" description="Amidohydrolase-related" evidence="9">
    <location>
        <begin position="53"/>
        <end position="435"/>
    </location>
</feature>
<evidence type="ECO:0000256" key="5">
    <source>
        <dbReference type="ARBA" id="ARBA00011881"/>
    </source>
</evidence>
<evidence type="ECO:0000256" key="6">
    <source>
        <dbReference type="ARBA" id="ARBA00022723"/>
    </source>
</evidence>
<dbReference type="GO" id="GO:0005737">
    <property type="term" value="C:cytoplasm"/>
    <property type="evidence" value="ECO:0007669"/>
    <property type="project" value="TreeGrafter"/>
</dbReference>
<dbReference type="AlphaFoldDB" id="A0A9D5Q4H9"/>
<keyword evidence="7 10" id="KW-0378">Hydrolase</keyword>
<dbReference type="Pfam" id="PF01979">
    <property type="entry name" value="Amidohydro_1"/>
    <property type="match status" value="1"/>
</dbReference>
<accession>A0A9D5Q4H9</accession>
<evidence type="ECO:0000256" key="4">
    <source>
        <dbReference type="ARBA" id="ARBA00010286"/>
    </source>
</evidence>
<organism evidence="10 11">
    <name type="scientific">candidate division KSB3 bacterium</name>
    <dbReference type="NCBI Taxonomy" id="2044937"/>
    <lineage>
        <taxon>Bacteria</taxon>
        <taxon>candidate division KSB3</taxon>
    </lineage>
</organism>
<evidence type="ECO:0000259" key="9">
    <source>
        <dbReference type="Pfam" id="PF01979"/>
    </source>
</evidence>
<dbReference type="Gene3D" id="2.30.40.10">
    <property type="entry name" value="Urease, subunit C, domain 1"/>
    <property type="match status" value="1"/>
</dbReference>
<dbReference type="NCBIfam" id="TIGR00857">
    <property type="entry name" value="pyrC_multi"/>
    <property type="match status" value="1"/>
</dbReference>
<proteinExistence type="inferred from homology"/>
<evidence type="ECO:0000256" key="1">
    <source>
        <dbReference type="ARBA" id="ARBA00001947"/>
    </source>
</evidence>
<comment type="similarity">
    <text evidence="4">Belongs to the metallo-dependent hydrolases superfamily. DHOase family. Class I DHOase subfamily.</text>
</comment>
<dbReference type="NCBIfam" id="TIGR03178">
    <property type="entry name" value="allantoinase"/>
    <property type="match status" value="1"/>
</dbReference>
<dbReference type="PANTHER" id="PTHR43668">
    <property type="entry name" value="ALLANTOINASE"/>
    <property type="match status" value="1"/>
</dbReference>
<comment type="subunit">
    <text evidence="5">Homotetramer.</text>
</comment>
<dbReference type="InterPro" id="IPR006680">
    <property type="entry name" value="Amidohydro-rel"/>
</dbReference>
<dbReference type="EC" id="3.5.2.5" evidence="10"/>
<evidence type="ECO:0000256" key="2">
    <source>
        <dbReference type="ARBA" id="ARBA00002368"/>
    </source>
</evidence>
<dbReference type="InterPro" id="IPR050138">
    <property type="entry name" value="DHOase/Allantoinase_Hydrolase"/>
</dbReference>
<reference evidence="10" key="1">
    <citation type="submission" date="2019-11" db="EMBL/GenBank/DDBJ databases">
        <title>Microbial mats filling the niche in hypersaline microbial mats.</title>
        <authorList>
            <person name="Wong H.L."/>
            <person name="Macleod F.I."/>
            <person name="White R.A. III"/>
            <person name="Burns B.P."/>
        </authorList>
    </citation>
    <scope>NUCLEOTIDE SEQUENCE</scope>
    <source>
        <strain evidence="10">Rbin_158</strain>
    </source>
</reference>
<dbReference type="Gene3D" id="3.20.20.140">
    <property type="entry name" value="Metal-dependent hydrolases"/>
    <property type="match status" value="1"/>
</dbReference>
<dbReference type="InterPro" id="IPR002195">
    <property type="entry name" value="Dihydroorotase_CS"/>
</dbReference>
<dbReference type="InterPro" id="IPR017593">
    <property type="entry name" value="Allantoinase"/>
</dbReference>
<protein>
    <submittedName>
        <fullName evidence="10">Allantoinase AllB</fullName>
        <ecNumber evidence="10">3.5.2.5</ecNumber>
    </submittedName>
</protein>
<dbReference type="InterPro" id="IPR032466">
    <property type="entry name" value="Metal_Hydrolase"/>
</dbReference>
<dbReference type="SUPFAM" id="SSF51338">
    <property type="entry name" value="Composite domain of metallo-dependent hydrolases"/>
    <property type="match status" value="1"/>
</dbReference>
<dbReference type="Proteomes" id="UP000649604">
    <property type="component" value="Unassembled WGS sequence"/>
</dbReference>
<dbReference type="EMBL" id="WJJP01000002">
    <property type="protein sequence ID" value="MBD3322951.1"/>
    <property type="molecule type" value="Genomic_DNA"/>
</dbReference>
<dbReference type="PANTHER" id="PTHR43668:SF4">
    <property type="entry name" value="ALLANTOINASE"/>
    <property type="match status" value="1"/>
</dbReference>
<comment type="cofactor">
    <cofactor evidence="1">
        <name>Zn(2+)</name>
        <dbReference type="ChEBI" id="CHEBI:29105"/>
    </cofactor>
</comment>
<dbReference type="GO" id="GO:0004038">
    <property type="term" value="F:allantoinase activity"/>
    <property type="evidence" value="ECO:0007669"/>
    <property type="project" value="UniProtKB-EC"/>
</dbReference>
<evidence type="ECO:0000313" key="11">
    <source>
        <dbReference type="Proteomes" id="UP000649604"/>
    </source>
</evidence>
<keyword evidence="8" id="KW-0862">Zinc</keyword>
<comment type="function">
    <text evidence="2">Catalyzes the reversible cyclization of carbamoyl aspartate to dihydroorotate.</text>
</comment>
<dbReference type="PROSITE" id="PS00482">
    <property type="entry name" value="DIHYDROOROTASE_1"/>
    <property type="match status" value="1"/>
</dbReference>
<dbReference type="GO" id="GO:0000256">
    <property type="term" value="P:allantoin catabolic process"/>
    <property type="evidence" value="ECO:0007669"/>
    <property type="project" value="InterPro"/>
</dbReference>
<evidence type="ECO:0000256" key="7">
    <source>
        <dbReference type="ARBA" id="ARBA00022801"/>
    </source>
</evidence>
<dbReference type="GO" id="GO:0008270">
    <property type="term" value="F:zinc ion binding"/>
    <property type="evidence" value="ECO:0007669"/>
    <property type="project" value="InterPro"/>
</dbReference>
<dbReference type="FunFam" id="3.20.20.140:FF:000174">
    <property type="entry name" value="Dihydropyrimidinase-related protein 2"/>
    <property type="match status" value="1"/>
</dbReference>
<evidence type="ECO:0000256" key="3">
    <source>
        <dbReference type="ARBA" id="ARBA00008829"/>
    </source>
</evidence>
<evidence type="ECO:0000313" key="10">
    <source>
        <dbReference type="EMBL" id="MBD3322951.1"/>
    </source>
</evidence>
<dbReference type="GO" id="GO:0006145">
    <property type="term" value="P:purine nucleobase catabolic process"/>
    <property type="evidence" value="ECO:0007669"/>
    <property type="project" value="TreeGrafter"/>
</dbReference>
<comment type="similarity">
    <text evidence="3">Belongs to the metallo-dependent hydrolases superfamily. Hydantoinase/dihydropyrimidinase family.</text>
</comment>
<sequence length="455" mass="49424">MKADLLIKNGKVVTHVGQFEADVVIQGEQIAGLVEPGAIQAADQTIDAAGKLIFPGIFDSHVHFNEPGRESWEGFATGSQSAAAGGITTIMDMPLNSDPCTINKRELDRKIAAGELHSLVDFALWGGATPENMADFEDLHTGGVGAFKAFLSYSGIDEFDNIPDGALIEILHILGKLGNILGLHAENDTLTSFLSTKLQQAGRTDRKAFLESRPPMVEAEAVNRVLFLAKKLESPGFLHFVHTSLAENVYAIAQARMQGLGVAVETCPHYLALTEEDFLTIGPVAKCAPAIRSVQEVEALWDCVKRGMVDVIGSDHSPCPTEDKERGNENIWRAWGGISGIQTMLPILFSEGVVKRQLSLPLLIGMMTSNPAKLFGLYPRKGTLLPGADADLVVFDPDRQWTLRQEDLFYKNPHSPFVGKTMTGAVEMTFRRGTLIYAHGEIKASGGGKYLRRQA</sequence>
<comment type="caution">
    <text evidence="10">The sequence shown here is derived from an EMBL/GenBank/DDBJ whole genome shotgun (WGS) entry which is preliminary data.</text>
</comment>
<evidence type="ECO:0000256" key="8">
    <source>
        <dbReference type="ARBA" id="ARBA00022833"/>
    </source>
</evidence>
<gene>
    <name evidence="10" type="primary">allB</name>
    <name evidence="10" type="ORF">GF339_00110</name>
</gene>
<dbReference type="GO" id="GO:0050897">
    <property type="term" value="F:cobalt ion binding"/>
    <property type="evidence" value="ECO:0007669"/>
    <property type="project" value="InterPro"/>
</dbReference>
<keyword evidence="6" id="KW-0479">Metal-binding</keyword>